<keyword evidence="1" id="KW-0479">Metal-binding</keyword>
<evidence type="ECO:0000256" key="1">
    <source>
        <dbReference type="ARBA" id="ARBA00022723"/>
    </source>
</evidence>
<sequence>MLGTAAHYGLNVSDMETALSFYRDELGCTVTRRFPISDVQGTIIGVSGVEGEIAFLDADGFEIELIAYDAPPNENSNATASLHDGGVPHFCLDVEDLDACYDRLGSERFIDEPQQVNDELRIAYLRDPDGTIVELADRTA</sequence>
<organism evidence="3 4">
    <name type="scientific">Halocatena salina</name>
    <dbReference type="NCBI Taxonomy" id="2934340"/>
    <lineage>
        <taxon>Archaea</taxon>
        <taxon>Methanobacteriati</taxon>
        <taxon>Methanobacteriota</taxon>
        <taxon>Stenosarchaea group</taxon>
        <taxon>Halobacteria</taxon>
        <taxon>Halobacteriales</taxon>
        <taxon>Natronomonadaceae</taxon>
        <taxon>Halocatena</taxon>
    </lineage>
</organism>
<dbReference type="InterPro" id="IPR051785">
    <property type="entry name" value="MMCE/EMCE_epimerase"/>
</dbReference>
<dbReference type="PANTHER" id="PTHR43048">
    <property type="entry name" value="METHYLMALONYL-COA EPIMERASE"/>
    <property type="match status" value="1"/>
</dbReference>
<keyword evidence="4" id="KW-1185">Reference proteome</keyword>
<dbReference type="Gene3D" id="3.10.180.10">
    <property type="entry name" value="2,3-Dihydroxybiphenyl 1,2-Dioxygenase, domain 1"/>
    <property type="match status" value="1"/>
</dbReference>
<dbReference type="GO" id="GO:0046872">
    <property type="term" value="F:metal ion binding"/>
    <property type="evidence" value="ECO:0007669"/>
    <property type="project" value="UniProtKB-KW"/>
</dbReference>
<gene>
    <name evidence="3" type="ORF">MW046_15105</name>
</gene>
<proteinExistence type="predicted"/>
<dbReference type="GeneID" id="71929402"/>
<dbReference type="SUPFAM" id="SSF54593">
    <property type="entry name" value="Glyoxalase/Bleomycin resistance protein/Dihydroxybiphenyl dioxygenase"/>
    <property type="match status" value="1"/>
</dbReference>
<dbReference type="KEGG" id="haad:MW046_15105"/>
<feature type="domain" description="VOC" evidence="2">
    <location>
        <begin position="4"/>
        <end position="138"/>
    </location>
</feature>
<dbReference type="InterPro" id="IPR004360">
    <property type="entry name" value="Glyas_Fos-R_dOase_dom"/>
</dbReference>
<keyword evidence="3" id="KW-0614">Plasmid</keyword>
<dbReference type="PROSITE" id="PS51819">
    <property type="entry name" value="VOC"/>
    <property type="match status" value="1"/>
</dbReference>
<dbReference type="Pfam" id="PF00903">
    <property type="entry name" value="Glyoxalase"/>
    <property type="match status" value="1"/>
</dbReference>
<dbReference type="PANTHER" id="PTHR43048:SF3">
    <property type="entry name" value="METHYLMALONYL-COA EPIMERASE, MITOCHONDRIAL"/>
    <property type="match status" value="1"/>
</dbReference>
<dbReference type="AlphaFoldDB" id="A0A8U0A566"/>
<dbReference type="RefSeq" id="WP_247994989.1">
    <property type="nucleotide sequence ID" value="NZ_CP096020.1"/>
</dbReference>
<dbReference type="GO" id="GO:0004493">
    <property type="term" value="F:methylmalonyl-CoA epimerase activity"/>
    <property type="evidence" value="ECO:0007669"/>
    <property type="project" value="TreeGrafter"/>
</dbReference>
<dbReference type="EMBL" id="CP096020">
    <property type="protein sequence ID" value="UPM44335.1"/>
    <property type="molecule type" value="Genomic_DNA"/>
</dbReference>
<dbReference type="GO" id="GO:0046491">
    <property type="term" value="P:L-methylmalonyl-CoA metabolic process"/>
    <property type="evidence" value="ECO:0007669"/>
    <property type="project" value="TreeGrafter"/>
</dbReference>
<accession>A0A8U0A566</accession>
<geneLocation type="plasmid" evidence="3 4">
    <name>unnamed1</name>
</geneLocation>
<evidence type="ECO:0000259" key="2">
    <source>
        <dbReference type="PROSITE" id="PS51819"/>
    </source>
</evidence>
<reference evidence="3" key="1">
    <citation type="submission" date="2022-04" db="EMBL/GenBank/DDBJ databases">
        <title>Halocatena sp. nov., isolated from a salt lake.</title>
        <authorList>
            <person name="Cui H.-L."/>
        </authorList>
    </citation>
    <scope>NUCLEOTIDE SEQUENCE</scope>
    <source>
        <strain evidence="3">AD-1</strain>
        <plasmid evidence="3">unnamed1</plasmid>
    </source>
</reference>
<protein>
    <submittedName>
        <fullName evidence="3">VOC family protein</fullName>
    </submittedName>
</protein>
<evidence type="ECO:0000313" key="3">
    <source>
        <dbReference type="EMBL" id="UPM44335.1"/>
    </source>
</evidence>
<dbReference type="Proteomes" id="UP000831768">
    <property type="component" value="Plasmid unnamed1"/>
</dbReference>
<evidence type="ECO:0000313" key="4">
    <source>
        <dbReference type="Proteomes" id="UP000831768"/>
    </source>
</evidence>
<dbReference type="InterPro" id="IPR037523">
    <property type="entry name" value="VOC_core"/>
</dbReference>
<name>A0A8U0A566_9EURY</name>
<dbReference type="InterPro" id="IPR029068">
    <property type="entry name" value="Glyas_Bleomycin-R_OHBP_Dase"/>
</dbReference>